<name>A0ABT1J8I6_9ACTN</name>
<dbReference type="Gene3D" id="3.40.50.300">
    <property type="entry name" value="P-loop containing nucleotide triphosphate hydrolases"/>
    <property type="match status" value="1"/>
</dbReference>
<gene>
    <name evidence="1" type="ORF">FHR36_006951</name>
</gene>
<keyword evidence="1" id="KW-0418">Kinase</keyword>
<protein>
    <submittedName>
        <fullName evidence="1">Kinase</fullName>
    </submittedName>
</protein>
<reference evidence="1 2" key="1">
    <citation type="submission" date="2022-06" db="EMBL/GenBank/DDBJ databases">
        <title>Sequencing the genomes of 1000 actinobacteria strains.</title>
        <authorList>
            <person name="Klenk H.-P."/>
        </authorList>
    </citation>
    <scope>NUCLEOTIDE SEQUENCE [LARGE SCALE GENOMIC DNA]</scope>
    <source>
        <strain evidence="1 2">DSM 41656</strain>
    </source>
</reference>
<organism evidence="1 2">
    <name type="scientific">Kitasatospora paracochleata</name>
    <dbReference type="NCBI Taxonomy" id="58354"/>
    <lineage>
        <taxon>Bacteria</taxon>
        <taxon>Bacillati</taxon>
        <taxon>Actinomycetota</taxon>
        <taxon>Actinomycetes</taxon>
        <taxon>Kitasatosporales</taxon>
        <taxon>Streptomycetaceae</taxon>
        <taxon>Kitasatospora</taxon>
    </lineage>
</organism>
<dbReference type="RefSeq" id="WP_253803875.1">
    <property type="nucleotide sequence ID" value="NZ_BAAAUB010000004.1"/>
</dbReference>
<evidence type="ECO:0000313" key="2">
    <source>
        <dbReference type="Proteomes" id="UP001206483"/>
    </source>
</evidence>
<dbReference type="GO" id="GO:0016301">
    <property type="term" value="F:kinase activity"/>
    <property type="evidence" value="ECO:0007669"/>
    <property type="project" value="UniProtKB-KW"/>
</dbReference>
<keyword evidence="1" id="KW-0808">Transferase</keyword>
<dbReference type="Pfam" id="PF13671">
    <property type="entry name" value="AAA_33"/>
    <property type="match status" value="1"/>
</dbReference>
<proteinExistence type="predicted"/>
<keyword evidence="2" id="KW-1185">Reference proteome</keyword>
<evidence type="ECO:0000313" key="1">
    <source>
        <dbReference type="EMBL" id="MCP2313752.1"/>
    </source>
</evidence>
<dbReference type="SUPFAM" id="SSF52540">
    <property type="entry name" value="P-loop containing nucleoside triphosphate hydrolases"/>
    <property type="match status" value="1"/>
</dbReference>
<dbReference type="Proteomes" id="UP001206483">
    <property type="component" value="Unassembled WGS sequence"/>
</dbReference>
<dbReference type="InterPro" id="IPR027417">
    <property type="entry name" value="P-loop_NTPase"/>
</dbReference>
<dbReference type="EMBL" id="JAMZDX010000007">
    <property type="protein sequence ID" value="MCP2313752.1"/>
    <property type="molecule type" value="Genomic_DNA"/>
</dbReference>
<comment type="caution">
    <text evidence="1">The sequence shown here is derived from an EMBL/GenBank/DDBJ whole genome shotgun (WGS) entry which is preliminary data.</text>
</comment>
<accession>A0ABT1J8I6</accession>
<sequence length="238" mass="26531">MVGQESMVSAASESAPCDLAPHGVVDLRGRRGEPVRLTYAADAVVVVGGLPGSGKSTLIRRWEPAVRADVVDPRRTRLACQAVMPSWLRYAAYRPWTRTLHLLRTRAAFRRPGPLLVHDCASRWWMRRLLARWARRYHRELHVVLLAVHREDALAGQRARNRTTGGRVFRRHVRGLTRLTDALEGRGRAALPGATSVLLADAASRERLAAVAFLTDDHLAHLPHQRRSGTVQDADHPA</sequence>